<dbReference type="Gene3D" id="1.20.1280.50">
    <property type="match status" value="1"/>
</dbReference>
<proteinExistence type="predicted"/>
<evidence type="ECO:0000259" key="5">
    <source>
        <dbReference type="Pfam" id="PF12937"/>
    </source>
</evidence>
<feature type="domain" description="FBX41/ZN365 C2H2-type zinc finger" evidence="6">
    <location>
        <begin position="22"/>
        <end position="51"/>
    </location>
</feature>
<evidence type="ECO:0000313" key="8">
    <source>
        <dbReference type="Proteomes" id="UP000694558"/>
    </source>
</evidence>
<organism evidence="7 8">
    <name type="scientific">Scophthalmus maximus</name>
    <name type="common">Turbot</name>
    <name type="synonym">Psetta maxima</name>
    <dbReference type="NCBI Taxonomy" id="52904"/>
    <lineage>
        <taxon>Eukaryota</taxon>
        <taxon>Metazoa</taxon>
        <taxon>Chordata</taxon>
        <taxon>Craniata</taxon>
        <taxon>Vertebrata</taxon>
        <taxon>Euteleostomi</taxon>
        <taxon>Actinopterygii</taxon>
        <taxon>Neopterygii</taxon>
        <taxon>Teleostei</taxon>
        <taxon>Neoteleostei</taxon>
        <taxon>Acanthomorphata</taxon>
        <taxon>Carangaria</taxon>
        <taxon>Pleuronectiformes</taxon>
        <taxon>Pleuronectoidei</taxon>
        <taxon>Scophthalmidae</taxon>
        <taxon>Scophthalmus</taxon>
    </lineage>
</organism>
<evidence type="ECO:0000256" key="2">
    <source>
        <dbReference type="ARBA" id="ARBA00023054"/>
    </source>
</evidence>
<dbReference type="InterPro" id="IPR032675">
    <property type="entry name" value="LRR_dom_sf"/>
</dbReference>
<dbReference type="Gene3D" id="3.80.10.10">
    <property type="entry name" value="Ribonuclease Inhibitor"/>
    <property type="match status" value="1"/>
</dbReference>
<evidence type="ECO:0000256" key="1">
    <source>
        <dbReference type="ARBA" id="ARBA00022553"/>
    </source>
</evidence>
<sequence>MSSSSSSSPSSSSPSPSSSSELPYFCPRCGDEFRFSSVPELRAHLVSRHTYETLLVLSQARVRSSRPGVLLPLPGPAGPPRQSSSVGLPLPLACLDLASSSASVKLLREMFGSRHRAPPPAEPSAALALPGALDTFAGKELARVLEFGLSVGIGLEERLGLGRDCKIARTFAEVEERVNRRVGRLRAALQRREAELQRARRDGERLRSEKQEVEQRATYLSRQVSAAAEMMERLTKDLRGKEKELNERQQEVVDIECFLRATAEKEAEAKTRLQMFIEALLERADRAERQLLRLNAHADHNHYARRDDKYAYADPYAPSEVYTPGPGRGGRSLDDVMQGTVGNRRSYSVSGSCRLEEQLHQHHYSGHTGRMRTSSLGSGGWDCDGGLVHLLHPPHYPPPWTRPERGGDGRRERFWVGEGGWGRTWNNRSRRHHSTEEDEEEEDEEEEDEEEGCWSSADMRRLVFARRHTPGSDVLSSPGSTPSCRHADRQLGADRLRLRAGLFCVFPYLDVRSLLCAAETCSDWRFVARHPAVWTRLRLESARVSAEFLTTLSQWCTQTQSVVLDNLKPRSRRANETREDYHRDTRGSVEPGLEALLRSAGGSLLHLSVSQCPHVLTDRTLWLASCYSRNLQTLTYRSSSDPLGAEVLWALGAGCRNISSLQVAPAHPCQQPTRFGNRCLQTIGRCWPHLCSLSVGGAGCGTQGLVAVVRTCAHLQVLELERVTDLGLQVATELCEVGLKGLHTLILSHTPVSGQALLHFHSECGDLRSIKVVVSASDYFEEPETQEARHLFGEILCTLKVRVCVSQSCSSPPGVWLQYRS</sequence>
<evidence type="ECO:0000256" key="3">
    <source>
        <dbReference type="SAM" id="Coils"/>
    </source>
</evidence>
<reference evidence="7" key="2">
    <citation type="submission" date="2025-08" db="UniProtKB">
        <authorList>
            <consortium name="Ensembl"/>
        </authorList>
    </citation>
    <scope>IDENTIFICATION</scope>
</reference>
<dbReference type="InterPro" id="IPR052283">
    <property type="entry name" value="GenomicStab_NeuMorph_Reg"/>
</dbReference>
<dbReference type="SUPFAM" id="SSF81383">
    <property type="entry name" value="F-box domain"/>
    <property type="match status" value="1"/>
</dbReference>
<feature type="compositionally biased region" description="Acidic residues" evidence="4">
    <location>
        <begin position="436"/>
        <end position="452"/>
    </location>
</feature>
<dbReference type="PANTHER" id="PTHR15739:SF4">
    <property type="entry name" value="F-BOX ONLY PROTEIN 41"/>
    <property type="match status" value="1"/>
</dbReference>
<name>A0A8D3C476_SCOMX</name>
<reference evidence="7" key="1">
    <citation type="submission" date="2023-05" db="EMBL/GenBank/DDBJ databases">
        <title>High-quality long-read genome of Scophthalmus maximus.</title>
        <authorList>
            <person name="Lien S."/>
            <person name="Martinez P."/>
        </authorList>
    </citation>
    <scope>NUCLEOTIDE SEQUENCE [LARGE SCALE GENOMIC DNA]</scope>
</reference>
<dbReference type="GeneTree" id="ENSGT00530000063713"/>
<evidence type="ECO:0000256" key="4">
    <source>
        <dbReference type="SAM" id="MobiDB-lite"/>
    </source>
</evidence>
<feature type="coiled-coil region" evidence="3">
    <location>
        <begin position="182"/>
        <end position="297"/>
    </location>
</feature>
<dbReference type="SUPFAM" id="SSF52047">
    <property type="entry name" value="RNI-like"/>
    <property type="match status" value="1"/>
</dbReference>
<dbReference type="Pfam" id="PF23165">
    <property type="entry name" value="zf-C2H2_FBX41"/>
    <property type="match status" value="1"/>
</dbReference>
<dbReference type="CDD" id="cd22109">
    <property type="entry name" value="F-box_FBXO41"/>
    <property type="match status" value="1"/>
</dbReference>
<feature type="region of interest" description="Disordered" evidence="4">
    <location>
        <begin position="1"/>
        <end position="21"/>
    </location>
</feature>
<evidence type="ECO:0000313" key="7">
    <source>
        <dbReference type="Ensembl" id="ENSSMAP00000042084.1"/>
    </source>
</evidence>
<dbReference type="InterPro" id="IPR001810">
    <property type="entry name" value="F-box_dom"/>
</dbReference>
<dbReference type="Proteomes" id="UP000694558">
    <property type="component" value="Chromosome 2"/>
</dbReference>
<protein>
    <recommendedName>
        <fullName evidence="9">F-box domain-containing protein</fullName>
    </recommendedName>
</protein>
<keyword evidence="1" id="KW-0597">Phosphoprotein</keyword>
<keyword evidence="2 3" id="KW-0175">Coiled coil</keyword>
<feature type="region of interest" description="Disordered" evidence="4">
    <location>
        <begin position="316"/>
        <end position="338"/>
    </location>
</feature>
<dbReference type="Ensembl" id="ENSSMAT00000044693.1">
    <property type="protein sequence ID" value="ENSSMAP00000042084.1"/>
    <property type="gene ID" value="ENSSMAG00000017521.2"/>
</dbReference>
<feature type="domain" description="F-box" evidence="5">
    <location>
        <begin position="502"/>
        <end position="539"/>
    </location>
</feature>
<feature type="region of interest" description="Disordered" evidence="4">
    <location>
        <begin position="426"/>
        <end position="454"/>
    </location>
</feature>
<accession>A0A8D3C476</accession>
<dbReference type="InterPro" id="IPR036047">
    <property type="entry name" value="F-box-like_dom_sf"/>
</dbReference>
<evidence type="ECO:0000259" key="6">
    <source>
        <dbReference type="Pfam" id="PF23165"/>
    </source>
</evidence>
<dbReference type="Pfam" id="PF12937">
    <property type="entry name" value="F-box-like"/>
    <property type="match status" value="1"/>
</dbReference>
<feature type="compositionally biased region" description="Low complexity" evidence="4">
    <location>
        <begin position="1"/>
        <end position="20"/>
    </location>
</feature>
<dbReference type="PANTHER" id="PTHR15739">
    <property type="entry name" value="ZINC FINGER PROTEIN"/>
    <property type="match status" value="1"/>
</dbReference>
<evidence type="ECO:0008006" key="9">
    <source>
        <dbReference type="Google" id="ProtNLM"/>
    </source>
</evidence>
<gene>
    <name evidence="7" type="primary">LOC118319885</name>
</gene>
<dbReference type="AlphaFoldDB" id="A0A8D3C476"/>
<dbReference type="InterPro" id="IPR057038">
    <property type="entry name" value="FBX41/ZN365_Znf-C2H2"/>
</dbReference>